<dbReference type="Gene3D" id="1.10.238.10">
    <property type="entry name" value="EF-hand"/>
    <property type="match status" value="1"/>
</dbReference>
<name>U4UWU6_DENPD</name>
<dbReference type="OrthoDB" id="191686at2759"/>
<proteinExistence type="predicted"/>
<dbReference type="AlphaFoldDB" id="U4UWU6"/>
<protein>
    <submittedName>
        <fullName evidence="1">Uncharacterized protein</fullName>
    </submittedName>
</protein>
<gene>
    <name evidence="1" type="ORF">D910_12024</name>
</gene>
<dbReference type="Proteomes" id="UP000030742">
    <property type="component" value="Unassembled WGS sequence"/>
</dbReference>
<sequence>MTFVADDEADEFTIHIARYRPQEIHKLASKTKFTKKEIQLIYRGFKQKSWSGNDTKEQYVKEPLT</sequence>
<evidence type="ECO:0000313" key="1">
    <source>
        <dbReference type="EMBL" id="ERL94750.1"/>
    </source>
</evidence>
<accession>U4UWU6</accession>
<organism evidence="1 2">
    <name type="scientific">Dendroctonus ponderosae</name>
    <name type="common">Mountain pine beetle</name>
    <dbReference type="NCBI Taxonomy" id="77166"/>
    <lineage>
        <taxon>Eukaryota</taxon>
        <taxon>Metazoa</taxon>
        <taxon>Ecdysozoa</taxon>
        <taxon>Arthropoda</taxon>
        <taxon>Hexapoda</taxon>
        <taxon>Insecta</taxon>
        <taxon>Pterygota</taxon>
        <taxon>Neoptera</taxon>
        <taxon>Endopterygota</taxon>
        <taxon>Coleoptera</taxon>
        <taxon>Polyphaga</taxon>
        <taxon>Cucujiformia</taxon>
        <taxon>Curculionidae</taxon>
        <taxon>Scolytinae</taxon>
        <taxon>Dendroctonus</taxon>
    </lineage>
</organism>
<dbReference type="EMBL" id="KB632399">
    <property type="protein sequence ID" value="ERL94750.1"/>
    <property type="molecule type" value="Genomic_DNA"/>
</dbReference>
<dbReference type="STRING" id="77166.U4UWU6"/>
<reference evidence="1 2" key="1">
    <citation type="journal article" date="2013" name="Genome Biol.">
        <title>Draft genome of the mountain pine beetle, Dendroctonus ponderosae Hopkins, a major forest pest.</title>
        <authorList>
            <person name="Keeling C.I."/>
            <person name="Yuen M.M."/>
            <person name="Liao N.Y."/>
            <person name="Docking T.R."/>
            <person name="Chan S.K."/>
            <person name="Taylor G.A."/>
            <person name="Palmquist D.L."/>
            <person name="Jackman S.D."/>
            <person name="Nguyen A."/>
            <person name="Li M."/>
            <person name="Henderson H."/>
            <person name="Janes J.K."/>
            <person name="Zhao Y."/>
            <person name="Pandoh P."/>
            <person name="Moore R."/>
            <person name="Sperling F.A."/>
            <person name="Huber D.P."/>
            <person name="Birol I."/>
            <person name="Jones S.J."/>
            <person name="Bohlmann J."/>
        </authorList>
    </citation>
    <scope>NUCLEOTIDE SEQUENCE</scope>
</reference>
<evidence type="ECO:0000313" key="2">
    <source>
        <dbReference type="Proteomes" id="UP000030742"/>
    </source>
</evidence>